<keyword evidence="2" id="KW-0677">Repeat</keyword>
<feature type="region of interest" description="Disordered" evidence="3">
    <location>
        <begin position="1"/>
        <end position="33"/>
    </location>
</feature>
<dbReference type="OrthoDB" id="538223at2759"/>
<dbReference type="InterPro" id="IPR001810">
    <property type="entry name" value="F-box_dom"/>
</dbReference>
<organism evidence="5 6">
    <name type="scientific">Eragrostis curvula</name>
    <name type="common">weeping love grass</name>
    <dbReference type="NCBI Taxonomy" id="38414"/>
    <lineage>
        <taxon>Eukaryota</taxon>
        <taxon>Viridiplantae</taxon>
        <taxon>Streptophyta</taxon>
        <taxon>Embryophyta</taxon>
        <taxon>Tracheophyta</taxon>
        <taxon>Spermatophyta</taxon>
        <taxon>Magnoliopsida</taxon>
        <taxon>Liliopsida</taxon>
        <taxon>Poales</taxon>
        <taxon>Poaceae</taxon>
        <taxon>PACMAD clade</taxon>
        <taxon>Chloridoideae</taxon>
        <taxon>Eragrostideae</taxon>
        <taxon>Eragrostidinae</taxon>
        <taxon>Eragrostis</taxon>
    </lineage>
</organism>
<keyword evidence="6" id="KW-1185">Reference proteome</keyword>
<protein>
    <recommendedName>
        <fullName evidence="4">F-box domain-containing protein</fullName>
    </recommendedName>
</protein>
<dbReference type="InterPro" id="IPR036322">
    <property type="entry name" value="WD40_repeat_dom_sf"/>
</dbReference>
<proteinExistence type="predicted"/>
<dbReference type="Proteomes" id="UP000324897">
    <property type="component" value="Chromosome 2"/>
</dbReference>
<sequence length="438" mass="48790">MEASSSRSRSRSGSATLNRHRGIGSGSGSTAQSLNDDTLRSVFSRLDDHFDLARCCAVCNSWNRIIKTTHIMRDLYYKRNPQARGSNSDISMKIYFEELAVDEHISALSRGSSDVYQWTGHPMRATLCRMKSGSILTGVGDKILRLWSAESCKFMNEYNVPNAKTLVDFDFDENKIVGLTSSQLCIWRRSEPRSIFLSGGASWNHGLCMSYADPEVVIGCEDGRAFVYDMYSRSCSRIFRLHSSPVTCLTITDDLIVGGCRFGTIAIADHNSGQKLGVLKSAFAPLEIRCLCLSTNSQLIFAGSSAGYAHCWDLRTLRPLWEERVSPNVIYSAHHLPGDTATLAVGGIDGVLRLVCQRTGDTIQRLVVDADRQAESTSTSRNQIEKKRVRKVDPDARLDNIPRRLRPQITSLSVGMKKIVTTHGENYIRIWKFSPKSS</sequence>
<dbReference type="Gene3D" id="1.20.1280.50">
    <property type="match status" value="1"/>
</dbReference>
<reference evidence="5 6" key="1">
    <citation type="journal article" date="2019" name="Sci. Rep.">
        <title>A high-quality genome of Eragrostis curvula grass provides insights into Poaceae evolution and supports new strategies to enhance forage quality.</title>
        <authorList>
            <person name="Carballo J."/>
            <person name="Santos B.A.C.M."/>
            <person name="Zappacosta D."/>
            <person name="Garbus I."/>
            <person name="Selva J.P."/>
            <person name="Gallo C.A."/>
            <person name="Diaz A."/>
            <person name="Albertini E."/>
            <person name="Caccamo M."/>
            <person name="Echenique V."/>
        </authorList>
    </citation>
    <scope>NUCLEOTIDE SEQUENCE [LARGE SCALE GENOMIC DNA]</scope>
    <source>
        <strain evidence="6">cv. Victoria</strain>
        <tissue evidence="5">Leaf</tissue>
    </source>
</reference>
<dbReference type="AlphaFoldDB" id="A0A5J9UQQ4"/>
<dbReference type="Gramene" id="TVU26189">
    <property type="protein sequence ID" value="TVU26189"/>
    <property type="gene ID" value="EJB05_28725"/>
</dbReference>
<dbReference type="SUPFAM" id="SSF50978">
    <property type="entry name" value="WD40 repeat-like"/>
    <property type="match status" value="1"/>
</dbReference>
<name>A0A5J9UQQ4_9POAL</name>
<comment type="caution">
    <text evidence="5">The sequence shown here is derived from an EMBL/GenBank/DDBJ whole genome shotgun (WGS) entry which is preliminary data.</text>
</comment>
<feature type="compositionally biased region" description="Low complexity" evidence="3">
    <location>
        <begin position="1"/>
        <end position="14"/>
    </location>
</feature>
<evidence type="ECO:0000256" key="3">
    <source>
        <dbReference type="SAM" id="MobiDB-lite"/>
    </source>
</evidence>
<dbReference type="PANTHER" id="PTHR44436:SF1">
    <property type="entry name" value="F-BOX_WD REPEAT-CONTAINING PROTEIN 2"/>
    <property type="match status" value="1"/>
</dbReference>
<dbReference type="InterPro" id="IPR001680">
    <property type="entry name" value="WD40_rpt"/>
</dbReference>
<evidence type="ECO:0000313" key="6">
    <source>
        <dbReference type="Proteomes" id="UP000324897"/>
    </source>
</evidence>
<dbReference type="PANTHER" id="PTHR44436">
    <property type="entry name" value="F-BOX/WD REPEAT-CONTAINING PROTEIN 2"/>
    <property type="match status" value="1"/>
</dbReference>
<dbReference type="Pfam" id="PF00400">
    <property type="entry name" value="WD40"/>
    <property type="match status" value="1"/>
</dbReference>
<dbReference type="SMART" id="SM00256">
    <property type="entry name" value="FBOX"/>
    <property type="match status" value="1"/>
</dbReference>
<evidence type="ECO:0000256" key="2">
    <source>
        <dbReference type="ARBA" id="ARBA00022737"/>
    </source>
</evidence>
<dbReference type="EMBL" id="RWGY01000013">
    <property type="protein sequence ID" value="TVU26189.1"/>
    <property type="molecule type" value="Genomic_DNA"/>
</dbReference>
<gene>
    <name evidence="5" type="ORF">EJB05_28725</name>
</gene>
<dbReference type="InterPro" id="IPR042627">
    <property type="entry name" value="FBXW2"/>
</dbReference>
<feature type="domain" description="F-box" evidence="4">
    <location>
        <begin position="34"/>
        <end position="75"/>
    </location>
</feature>
<dbReference type="Gene3D" id="2.130.10.10">
    <property type="entry name" value="YVTN repeat-like/Quinoprotein amine dehydrogenase"/>
    <property type="match status" value="2"/>
</dbReference>
<evidence type="ECO:0000313" key="5">
    <source>
        <dbReference type="EMBL" id="TVU26189.1"/>
    </source>
</evidence>
<dbReference type="SMART" id="SM00320">
    <property type="entry name" value="WD40"/>
    <property type="match status" value="5"/>
</dbReference>
<dbReference type="InterPro" id="IPR015943">
    <property type="entry name" value="WD40/YVTN_repeat-like_dom_sf"/>
</dbReference>
<dbReference type="InterPro" id="IPR036047">
    <property type="entry name" value="F-box-like_dom_sf"/>
</dbReference>
<dbReference type="Pfam" id="PF12937">
    <property type="entry name" value="F-box-like"/>
    <property type="match status" value="1"/>
</dbReference>
<evidence type="ECO:0000256" key="1">
    <source>
        <dbReference type="ARBA" id="ARBA00022574"/>
    </source>
</evidence>
<evidence type="ECO:0000259" key="4">
    <source>
        <dbReference type="SMART" id="SM00256"/>
    </source>
</evidence>
<keyword evidence="1" id="KW-0853">WD repeat</keyword>
<dbReference type="SUPFAM" id="SSF81383">
    <property type="entry name" value="F-box domain"/>
    <property type="match status" value="1"/>
</dbReference>
<accession>A0A5J9UQQ4</accession>